<proteinExistence type="predicted"/>
<dbReference type="Pfam" id="PF03572">
    <property type="entry name" value="Peptidase_S41"/>
    <property type="match status" value="1"/>
</dbReference>
<keyword evidence="2" id="KW-0732">Signal</keyword>
<evidence type="ECO:0000256" key="2">
    <source>
        <dbReference type="SAM" id="SignalP"/>
    </source>
</evidence>
<feature type="region of interest" description="Disordered" evidence="1">
    <location>
        <begin position="321"/>
        <end position="350"/>
    </location>
</feature>
<sequence>MVSGWLRTCLAAGLAFYEAVNGLAIALPPTDPTLVRRETATATAASLNACALAASASSSVLAARPTLTSVTIPADIAYACLNSVPNYQEPAIRLLNSLRAYLEFQSTKDILKKPPTGYLFPAIDIDYALDSIQEKVEAGEYESEYEFQLDIDSFIRASKDGHFYFSLDLIGGFTFVRPFTLVAISADGVETPKVYHTNDLIVQHLETGINSPLTGSKISEVVKIDGTDVVDFLVEQSFVYQQQDPDTLWNQVFYQLGKQTDTSFQVPVYYPGPHTNLTFANGTTRSFNNIALINVDLEGVEDGEDAYQVLCRGAIETAATTTQSSLPSSTASMIQTETAEPTAPSSPKSPTVPGFPYPVIKHSGNSVAGYYLNDTGNTDVAVLQITAFMAPGVPAVGYEEEFQTVVQKFLDAAVKSKKKKLIIDLRNNGGGFVDLGTDTFAQLFPSMPPNSKSNMRAHLGLEILGNIASDNVTAAEKTPGVSDEQLSENYFTPLAFQSIVDPEIRSFPNFEAVYGPFPKNGANYTAYFQNNYTDPLSSDFAGEGIIITGTNNRTGFRQPFAAQDVIALYDGNCGSTCTVFSEYLKSYAGVQFVSVGGRPQTGPMQAIGGVKGSQVFPFDTFIDEIWYELLWNTPQNPFRNSVNGTVWEYFNGEPVLRSSAGAVNGRNNYRIGDETETPLHFVYEASDCRLWWTEEMLSDPTFLWSRVANIAFKERKGTQFNSKYCVKDSTGHATSISGGWKKGTLGPQDPPKNSFASAQGWKLGTGTGVTASTGSGTLNGTTTTTTTGTGTLNTTLTTGEEGGDDRAVDLGDDDDSSATPALNGTVPTDGTDIEGNAVADTSTPTEEQELNSLMDACHGYKGDAWFVELICGALDHLPGSKQRKR</sequence>
<dbReference type="InterPro" id="IPR005151">
    <property type="entry name" value="Tail-specific_protease"/>
</dbReference>
<feature type="compositionally biased region" description="Polar residues" evidence="1">
    <location>
        <begin position="321"/>
        <end position="349"/>
    </location>
</feature>
<feature type="chain" id="PRO_5043731923" description="Tail specific protease domain-containing protein" evidence="2">
    <location>
        <begin position="23"/>
        <end position="885"/>
    </location>
</feature>
<evidence type="ECO:0000313" key="6">
    <source>
        <dbReference type="Proteomes" id="UP001358417"/>
    </source>
</evidence>
<dbReference type="InterPro" id="IPR052766">
    <property type="entry name" value="S41A_metabolite_peptidase"/>
</dbReference>
<dbReference type="InterPro" id="IPR029045">
    <property type="entry name" value="ClpP/crotonase-like_dom_sf"/>
</dbReference>
<keyword evidence="6" id="KW-1185">Reference proteome</keyword>
<dbReference type="GeneID" id="89977107"/>
<gene>
    <name evidence="5" type="ORF">LTR84_008945</name>
</gene>
<evidence type="ECO:0000259" key="4">
    <source>
        <dbReference type="Pfam" id="PF23658"/>
    </source>
</evidence>
<dbReference type="Proteomes" id="UP001358417">
    <property type="component" value="Unassembled WGS sequence"/>
</dbReference>
<evidence type="ECO:0008006" key="7">
    <source>
        <dbReference type="Google" id="ProtNLM"/>
    </source>
</evidence>
<dbReference type="PANTHER" id="PTHR37049:SF4">
    <property type="entry name" value="RHODANESE DOMAIN-CONTAINING PROTEIN"/>
    <property type="match status" value="1"/>
</dbReference>
<feature type="domain" description="Tail specific protease" evidence="3">
    <location>
        <begin position="379"/>
        <end position="446"/>
    </location>
</feature>
<dbReference type="GO" id="GO:0006508">
    <property type="term" value="P:proteolysis"/>
    <property type="evidence" value="ECO:0007669"/>
    <property type="project" value="InterPro"/>
</dbReference>
<evidence type="ECO:0000313" key="5">
    <source>
        <dbReference type="EMBL" id="KAK5045852.1"/>
    </source>
</evidence>
<evidence type="ECO:0000256" key="1">
    <source>
        <dbReference type="SAM" id="MobiDB-lite"/>
    </source>
</evidence>
<dbReference type="InterPro" id="IPR056186">
    <property type="entry name" value="PDZ_CPAF-rel"/>
</dbReference>
<accession>A0AAV9MX44</accession>
<dbReference type="Pfam" id="PF23658">
    <property type="entry name" value="PDZ_CPAF_rel"/>
    <property type="match status" value="1"/>
</dbReference>
<dbReference type="SUPFAM" id="SSF52096">
    <property type="entry name" value="ClpP/crotonase"/>
    <property type="match status" value="1"/>
</dbReference>
<feature type="compositionally biased region" description="Low complexity" evidence="1">
    <location>
        <begin position="768"/>
        <end position="799"/>
    </location>
</feature>
<dbReference type="AlphaFoldDB" id="A0AAV9MX44"/>
<feature type="region of interest" description="Disordered" evidence="1">
    <location>
        <begin position="730"/>
        <end position="835"/>
    </location>
</feature>
<evidence type="ECO:0000259" key="3">
    <source>
        <dbReference type="Pfam" id="PF03572"/>
    </source>
</evidence>
<comment type="caution">
    <text evidence="5">The sequence shown here is derived from an EMBL/GenBank/DDBJ whole genome shotgun (WGS) entry which is preliminary data.</text>
</comment>
<dbReference type="RefSeq" id="XP_064701463.1">
    <property type="nucleotide sequence ID" value="XM_064852488.1"/>
</dbReference>
<protein>
    <recommendedName>
        <fullName evidence="7">Tail specific protease domain-containing protein</fullName>
    </recommendedName>
</protein>
<feature type="signal peptide" evidence="2">
    <location>
        <begin position="1"/>
        <end position="22"/>
    </location>
</feature>
<organism evidence="5 6">
    <name type="scientific">Exophiala bonariae</name>
    <dbReference type="NCBI Taxonomy" id="1690606"/>
    <lineage>
        <taxon>Eukaryota</taxon>
        <taxon>Fungi</taxon>
        <taxon>Dikarya</taxon>
        <taxon>Ascomycota</taxon>
        <taxon>Pezizomycotina</taxon>
        <taxon>Eurotiomycetes</taxon>
        <taxon>Chaetothyriomycetidae</taxon>
        <taxon>Chaetothyriales</taxon>
        <taxon>Herpotrichiellaceae</taxon>
        <taxon>Exophiala</taxon>
    </lineage>
</organism>
<name>A0AAV9MX44_9EURO</name>
<feature type="compositionally biased region" description="Polar residues" evidence="1">
    <location>
        <begin position="817"/>
        <end position="828"/>
    </location>
</feature>
<feature type="domain" description="CPAF-like PDZ" evidence="4">
    <location>
        <begin position="174"/>
        <end position="297"/>
    </location>
</feature>
<dbReference type="EMBL" id="JAVRRD010000034">
    <property type="protein sequence ID" value="KAK5045852.1"/>
    <property type="molecule type" value="Genomic_DNA"/>
</dbReference>
<dbReference type="Gene3D" id="3.90.226.10">
    <property type="entry name" value="2-enoyl-CoA Hydratase, Chain A, domain 1"/>
    <property type="match status" value="1"/>
</dbReference>
<reference evidence="5 6" key="1">
    <citation type="submission" date="2023-08" db="EMBL/GenBank/DDBJ databases">
        <title>Black Yeasts Isolated from many extreme environments.</title>
        <authorList>
            <person name="Coleine C."/>
            <person name="Stajich J.E."/>
            <person name="Selbmann L."/>
        </authorList>
    </citation>
    <scope>NUCLEOTIDE SEQUENCE [LARGE SCALE GENOMIC DNA]</scope>
    <source>
        <strain evidence="5 6">CCFEE 5792</strain>
    </source>
</reference>
<dbReference type="PANTHER" id="PTHR37049">
    <property type="entry name" value="PEPTIDASE S41 FAMILY PROTEIN"/>
    <property type="match status" value="1"/>
</dbReference>
<dbReference type="GO" id="GO:0008236">
    <property type="term" value="F:serine-type peptidase activity"/>
    <property type="evidence" value="ECO:0007669"/>
    <property type="project" value="InterPro"/>
</dbReference>